<evidence type="ECO:0000313" key="2">
    <source>
        <dbReference type="EMBL" id="EMC98492.1"/>
    </source>
</evidence>
<dbReference type="AlphaFoldDB" id="M2LV67"/>
<evidence type="ECO:0000256" key="1">
    <source>
        <dbReference type="SAM" id="MobiDB-lite"/>
    </source>
</evidence>
<gene>
    <name evidence="2" type="ORF">BAUCODRAFT_428063</name>
</gene>
<feature type="region of interest" description="Disordered" evidence="1">
    <location>
        <begin position="144"/>
        <end position="165"/>
    </location>
</feature>
<dbReference type="HOGENOM" id="CLU_1234792_0_0_1"/>
<dbReference type="OrthoDB" id="3944128at2759"/>
<dbReference type="Proteomes" id="UP000011761">
    <property type="component" value="Unassembled WGS sequence"/>
</dbReference>
<sequence>MPAQFGVTQAVVILGQQTYTAHPAPGSGGEIVVGNATLTPGAPATTINGNAISAATAALVLDSMYTVPLSVSETTAPRAVVTLNGQVLTAVQTASTDILINGAVLTPGGAGASLYGVAVSALFRGSSGDGLVVGRNTTVPLSSASSAANSSASATTGSTSASSTQASTAMTSHASLTAITATTSGLTATSAAATSGADTLSKQMLLGWTAALSLALAAGCSVGS</sequence>
<dbReference type="RefSeq" id="XP_007675081.1">
    <property type="nucleotide sequence ID" value="XM_007676891.1"/>
</dbReference>
<dbReference type="GeneID" id="19114230"/>
<organism evidence="2 3">
    <name type="scientific">Baudoinia panamericana (strain UAMH 10762)</name>
    <name type="common">Angels' share fungus</name>
    <name type="synonym">Baudoinia compniacensis (strain UAMH 10762)</name>
    <dbReference type="NCBI Taxonomy" id="717646"/>
    <lineage>
        <taxon>Eukaryota</taxon>
        <taxon>Fungi</taxon>
        <taxon>Dikarya</taxon>
        <taxon>Ascomycota</taxon>
        <taxon>Pezizomycotina</taxon>
        <taxon>Dothideomycetes</taxon>
        <taxon>Dothideomycetidae</taxon>
        <taxon>Mycosphaerellales</taxon>
        <taxon>Teratosphaeriaceae</taxon>
        <taxon>Baudoinia</taxon>
    </lineage>
</organism>
<evidence type="ECO:0000313" key="3">
    <source>
        <dbReference type="Proteomes" id="UP000011761"/>
    </source>
</evidence>
<dbReference type="EMBL" id="KB445553">
    <property type="protein sequence ID" value="EMC98492.1"/>
    <property type="molecule type" value="Genomic_DNA"/>
</dbReference>
<accession>M2LV67</accession>
<protein>
    <submittedName>
        <fullName evidence="2">Uncharacterized protein</fullName>
    </submittedName>
</protein>
<dbReference type="KEGG" id="bcom:BAUCODRAFT_428063"/>
<name>M2LV67_BAUPA</name>
<keyword evidence="3" id="KW-1185">Reference proteome</keyword>
<reference evidence="2 3" key="1">
    <citation type="journal article" date="2012" name="PLoS Pathog.">
        <title>Diverse lifestyles and strategies of plant pathogenesis encoded in the genomes of eighteen Dothideomycetes fungi.</title>
        <authorList>
            <person name="Ohm R.A."/>
            <person name="Feau N."/>
            <person name="Henrissat B."/>
            <person name="Schoch C.L."/>
            <person name="Horwitz B.A."/>
            <person name="Barry K.W."/>
            <person name="Condon B.J."/>
            <person name="Copeland A.C."/>
            <person name="Dhillon B."/>
            <person name="Glaser F."/>
            <person name="Hesse C.N."/>
            <person name="Kosti I."/>
            <person name="LaButti K."/>
            <person name="Lindquist E.A."/>
            <person name="Lucas S."/>
            <person name="Salamov A.A."/>
            <person name="Bradshaw R.E."/>
            <person name="Ciuffetti L."/>
            <person name="Hamelin R.C."/>
            <person name="Kema G.H.J."/>
            <person name="Lawrence C."/>
            <person name="Scott J.A."/>
            <person name="Spatafora J.W."/>
            <person name="Turgeon B.G."/>
            <person name="de Wit P.J.G.M."/>
            <person name="Zhong S."/>
            <person name="Goodwin S.B."/>
            <person name="Grigoriev I.V."/>
        </authorList>
    </citation>
    <scope>NUCLEOTIDE SEQUENCE [LARGE SCALE GENOMIC DNA]</scope>
    <source>
        <strain evidence="2 3">UAMH 10762</strain>
    </source>
</reference>
<proteinExistence type="predicted"/>